<comment type="caution">
    <text evidence="4">The sequence shown here is derived from an EMBL/GenBank/DDBJ whole genome shotgun (WGS) entry which is preliminary data.</text>
</comment>
<dbReference type="InterPro" id="IPR027417">
    <property type="entry name" value="P-loop_NTPase"/>
</dbReference>
<dbReference type="Gene3D" id="1.20.5.190">
    <property type="match status" value="2"/>
</dbReference>
<accession>A0ABR2QP92</accession>
<sequence length="902" mass="102469">MKNFSNISIRFGKFYTLLFPTSDATLAKLILKIWLLSLQHVFTKEEINWSYIEFVDNQDVLDLIEKKPGGIIALLDEAWYAAKVVLDIQKQQAFHTSFTISHYAGEVTYLADLFLDKNKDYVVAEHQDHLTASKCSFVACLFPPPAEESSKSSKFSSIGSRFKIGKTKVFLRAGQIAELDARRAEVLGHAARTIQRQIRTYIARKEFISLRKAAIMLQSHWRGILACKLYEQLRREAAAVKIQNNFRRHIARESYLNVRLSAITLQTGLRVMTARNEFRFRKQTKAAIIVQATFRFHAAYSYYKNLQKAALTTQCGALKEAKDKLEKRVEELTCRLSLEKRLRTDLEEERAQEIAKLQDALHAMQLQVEEANERVKKEQEAARKAIEETPPVVKEIPVIVQDTEKIDCLTAEVESLKASLLSERKATEEARNARTDADARNAELVKKLEDSERKVDQLQESVQRLEEKLSNSQSEIQVLRQQSLAISPTGKSLTTRQRTMIVPRTSENGNVINGETKVLSDMTLTISNVREPGPSDQVYIAKFGILWEQTDCCLCYLQISSLEVQDNNDFLAYWLSNSSTLLMLLQRTLKASGAASLTPQRRRASSASLFGRMSQGLRGSPQSPGLSFLSGRGISRLDDLQQVEAKYPALLFKQQLTAFLEKIYGMAPRTSWASMVMGRTQENAVVQKALIAHWQSIVKSLNRYLNIMKANHVPPFLAHKVFTQIFSFINVQLFNSLLLRRECCSFSNAEYVKAGLAELEQWCNEATEEYAGSAWDELKHIRQAIGFLVIHQKPKKTLDEITKELCPVLSIQQLYRINTMYWDDKYGTHSVSSDVIAKMRVMMTEDSNNAVSSSFLLDDYSSIPFTVDDISKSLQQVDMADVEPPPLIRENSGFGFLLPRSE</sequence>
<keyword evidence="1" id="KW-0112">Calmodulin-binding</keyword>
<dbReference type="SMART" id="SM00015">
    <property type="entry name" value="IQ"/>
    <property type="match status" value="5"/>
</dbReference>
<evidence type="ECO:0000256" key="2">
    <source>
        <dbReference type="SAM" id="Coils"/>
    </source>
</evidence>
<evidence type="ECO:0000256" key="1">
    <source>
        <dbReference type="ARBA" id="ARBA00022860"/>
    </source>
</evidence>
<dbReference type="SUPFAM" id="SSF52540">
    <property type="entry name" value="P-loop containing nucleoside triphosphate hydrolases"/>
    <property type="match status" value="2"/>
</dbReference>
<keyword evidence="2" id="KW-0175">Coiled coil</keyword>
<feature type="coiled-coil region" evidence="2">
    <location>
        <begin position="308"/>
        <end position="388"/>
    </location>
</feature>
<dbReference type="SMART" id="SM00242">
    <property type="entry name" value="MYSc"/>
    <property type="match status" value="1"/>
</dbReference>
<keyword evidence="5" id="KW-1185">Reference proteome</keyword>
<dbReference type="Pfam" id="PF00612">
    <property type="entry name" value="IQ"/>
    <property type="match status" value="3"/>
</dbReference>
<dbReference type="InterPro" id="IPR002710">
    <property type="entry name" value="Dilute_dom"/>
</dbReference>
<dbReference type="SMART" id="SM01132">
    <property type="entry name" value="DIL"/>
    <property type="match status" value="1"/>
</dbReference>
<dbReference type="PANTHER" id="PTHR16027">
    <property type="entry name" value="DILUTE DOMAIN-CONTAINING PROTEIN YPR089W"/>
    <property type="match status" value="1"/>
</dbReference>
<evidence type="ECO:0000259" key="3">
    <source>
        <dbReference type="PROSITE" id="PS51126"/>
    </source>
</evidence>
<dbReference type="InterPro" id="IPR001609">
    <property type="entry name" value="Myosin_head_motor_dom-like"/>
</dbReference>
<proteinExistence type="predicted"/>
<dbReference type="Proteomes" id="UP001396334">
    <property type="component" value="Unassembled WGS sequence"/>
</dbReference>
<dbReference type="PROSITE" id="PS50096">
    <property type="entry name" value="IQ"/>
    <property type="match status" value="5"/>
</dbReference>
<dbReference type="PROSITE" id="PS51126">
    <property type="entry name" value="DILUTE"/>
    <property type="match status" value="1"/>
</dbReference>
<dbReference type="PANTHER" id="PTHR16027:SF6">
    <property type="entry name" value="DILUTE DOMAIN-CONTAINING PROTEIN"/>
    <property type="match status" value="1"/>
</dbReference>
<dbReference type="Pfam" id="PF01843">
    <property type="entry name" value="DIL"/>
    <property type="match status" value="1"/>
</dbReference>
<dbReference type="Gene3D" id="1.20.58.530">
    <property type="match status" value="1"/>
</dbReference>
<name>A0ABR2QP92_9ROSI</name>
<dbReference type="InterPro" id="IPR000048">
    <property type="entry name" value="IQ_motif_EF-hand-BS"/>
</dbReference>
<evidence type="ECO:0000313" key="4">
    <source>
        <dbReference type="EMBL" id="KAK9002498.1"/>
    </source>
</evidence>
<feature type="domain" description="Dilute" evidence="3">
    <location>
        <begin position="560"/>
        <end position="845"/>
    </location>
</feature>
<evidence type="ECO:0000313" key="5">
    <source>
        <dbReference type="Proteomes" id="UP001396334"/>
    </source>
</evidence>
<dbReference type="EMBL" id="JBBPBN010000035">
    <property type="protein sequence ID" value="KAK9002498.1"/>
    <property type="molecule type" value="Genomic_DNA"/>
</dbReference>
<dbReference type="InterPro" id="IPR052072">
    <property type="entry name" value="Vascular_dev_regulator"/>
</dbReference>
<feature type="coiled-coil region" evidence="2">
    <location>
        <begin position="434"/>
        <end position="482"/>
    </location>
</feature>
<gene>
    <name evidence="4" type="ORF">V6N11_025172</name>
</gene>
<reference evidence="4 5" key="1">
    <citation type="journal article" date="2024" name="G3 (Bethesda)">
        <title>Genome assembly of Hibiscus sabdariffa L. provides insights into metabolisms of medicinal natural products.</title>
        <authorList>
            <person name="Kim T."/>
        </authorList>
    </citation>
    <scope>NUCLEOTIDE SEQUENCE [LARGE SCALE GENOMIC DNA]</scope>
    <source>
        <strain evidence="4">TK-2024</strain>
        <tissue evidence="4">Old leaves</tissue>
    </source>
</reference>
<protein>
    <recommendedName>
        <fullName evidence="3">Dilute domain-containing protein</fullName>
    </recommendedName>
</protein>
<organism evidence="4 5">
    <name type="scientific">Hibiscus sabdariffa</name>
    <name type="common">roselle</name>
    <dbReference type="NCBI Taxonomy" id="183260"/>
    <lineage>
        <taxon>Eukaryota</taxon>
        <taxon>Viridiplantae</taxon>
        <taxon>Streptophyta</taxon>
        <taxon>Embryophyta</taxon>
        <taxon>Tracheophyta</taxon>
        <taxon>Spermatophyta</taxon>
        <taxon>Magnoliopsida</taxon>
        <taxon>eudicotyledons</taxon>
        <taxon>Gunneridae</taxon>
        <taxon>Pentapetalae</taxon>
        <taxon>rosids</taxon>
        <taxon>malvids</taxon>
        <taxon>Malvales</taxon>
        <taxon>Malvaceae</taxon>
        <taxon>Malvoideae</taxon>
        <taxon>Hibiscus</taxon>
    </lineage>
</organism>
<dbReference type="Gene3D" id="3.30.70.1590">
    <property type="match status" value="1"/>
</dbReference>
<dbReference type="Pfam" id="PF00063">
    <property type="entry name" value="Myosin_head"/>
    <property type="match status" value="1"/>
</dbReference>